<dbReference type="EMBL" id="BART01006359">
    <property type="protein sequence ID" value="GAG62112.1"/>
    <property type="molecule type" value="Genomic_DNA"/>
</dbReference>
<proteinExistence type="predicted"/>
<comment type="caution">
    <text evidence="1">The sequence shown here is derived from an EMBL/GenBank/DDBJ whole genome shotgun (WGS) entry which is preliminary data.</text>
</comment>
<feature type="non-terminal residue" evidence="1">
    <location>
        <position position="1"/>
    </location>
</feature>
<name>X0ZW21_9ZZZZ</name>
<protein>
    <submittedName>
        <fullName evidence="1">Uncharacterized protein</fullName>
    </submittedName>
</protein>
<gene>
    <name evidence="1" type="ORF">S01H4_14500</name>
</gene>
<accession>X0ZW21</accession>
<dbReference type="SUPFAM" id="SSF53756">
    <property type="entry name" value="UDP-Glycosyltransferase/glycogen phosphorylase"/>
    <property type="match status" value="1"/>
</dbReference>
<organism evidence="1">
    <name type="scientific">marine sediment metagenome</name>
    <dbReference type="NCBI Taxonomy" id="412755"/>
    <lineage>
        <taxon>unclassified sequences</taxon>
        <taxon>metagenomes</taxon>
        <taxon>ecological metagenomes</taxon>
    </lineage>
</organism>
<dbReference type="AlphaFoldDB" id="X0ZW21"/>
<sequence length="115" mass="13126">VFLREYFQWVKDAAQVDTIASQNIKPLASKDINDQWQFSLYASVSEQQPTPPTDNCRKILFVRTDSIGDNILAMTMIPHIKDKYPKANITALCQEHIAELYEACPFVEVFDGNCL</sequence>
<dbReference type="Gene3D" id="3.40.50.2000">
    <property type="entry name" value="Glycogen Phosphorylase B"/>
    <property type="match status" value="1"/>
</dbReference>
<reference evidence="1" key="1">
    <citation type="journal article" date="2014" name="Front. Microbiol.">
        <title>High frequency of phylogenetically diverse reductive dehalogenase-homologous genes in deep subseafloor sedimentary metagenomes.</title>
        <authorList>
            <person name="Kawai M."/>
            <person name="Futagami T."/>
            <person name="Toyoda A."/>
            <person name="Takaki Y."/>
            <person name="Nishi S."/>
            <person name="Hori S."/>
            <person name="Arai W."/>
            <person name="Tsubouchi T."/>
            <person name="Morono Y."/>
            <person name="Uchiyama I."/>
            <person name="Ito T."/>
            <person name="Fujiyama A."/>
            <person name="Inagaki F."/>
            <person name="Takami H."/>
        </authorList>
    </citation>
    <scope>NUCLEOTIDE SEQUENCE</scope>
    <source>
        <strain evidence="1">Expedition CK06-06</strain>
    </source>
</reference>
<evidence type="ECO:0000313" key="1">
    <source>
        <dbReference type="EMBL" id="GAG62112.1"/>
    </source>
</evidence>